<dbReference type="InterPro" id="IPR000595">
    <property type="entry name" value="cNMP-bd_dom"/>
</dbReference>
<evidence type="ECO:0000313" key="2">
    <source>
        <dbReference type="EMBL" id="CBI06929.1"/>
    </source>
</evidence>
<dbReference type="SUPFAM" id="SSF51206">
    <property type="entry name" value="cAMP-binding domain-like"/>
    <property type="match status" value="1"/>
</dbReference>
<dbReference type="InterPro" id="IPR018490">
    <property type="entry name" value="cNMP-bd_dom_sf"/>
</dbReference>
<sequence>MKLNGPSFVADADFVKALEARARPFCCAKTETLFRQGDSPDRLYILEKGRTTLTVHTRTGDQKFGEQTLPGSVLGLPGVIGNVPYSLTATAEKGSELRVISKDEFHALLQSQPALTFHALKMLAAEVHSARRSVNKR</sequence>
<evidence type="ECO:0000259" key="1">
    <source>
        <dbReference type="PROSITE" id="PS50042"/>
    </source>
</evidence>
<name>E6QI64_9ZZZZ</name>
<dbReference type="PROSITE" id="PS50042">
    <property type="entry name" value="CNMP_BINDING_3"/>
    <property type="match status" value="1"/>
</dbReference>
<dbReference type="GO" id="GO:0005829">
    <property type="term" value="C:cytosol"/>
    <property type="evidence" value="ECO:0007669"/>
    <property type="project" value="TreeGrafter"/>
</dbReference>
<comment type="caution">
    <text evidence="2">The sequence shown here is derived from an EMBL/GenBank/DDBJ whole genome shotgun (WGS) entry which is preliminary data.</text>
</comment>
<accession>E6QI64</accession>
<organism evidence="2">
    <name type="scientific">mine drainage metagenome</name>
    <dbReference type="NCBI Taxonomy" id="410659"/>
    <lineage>
        <taxon>unclassified sequences</taxon>
        <taxon>metagenomes</taxon>
        <taxon>ecological metagenomes</taxon>
    </lineage>
</organism>
<gene>
    <name evidence="2" type="ORF">CARN6_0226</name>
</gene>
<protein>
    <recommendedName>
        <fullName evidence="1">Cyclic nucleotide-binding domain-containing protein</fullName>
    </recommendedName>
</protein>
<dbReference type="InterPro" id="IPR014710">
    <property type="entry name" value="RmlC-like_jellyroll"/>
</dbReference>
<dbReference type="PANTHER" id="PTHR24567:SF26">
    <property type="entry name" value="REGULATORY PROTEIN YEIL"/>
    <property type="match status" value="1"/>
</dbReference>
<dbReference type="PANTHER" id="PTHR24567">
    <property type="entry name" value="CRP FAMILY TRANSCRIPTIONAL REGULATORY PROTEIN"/>
    <property type="match status" value="1"/>
</dbReference>
<dbReference type="GO" id="GO:0003700">
    <property type="term" value="F:DNA-binding transcription factor activity"/>
    <property type="evidence" value="ECO:0007669"/>
    <property type="project" value="TreeGrafter"/>
</dbReference>
<dbReference type="CDD" id="cd00038">
    <property type="entry name" value="CAP_ED"/>
    <property type="match status" value="1"/>
</dbReference>
<dbReference type="Pfam" id="PF00027">
    <property type="entry name" value="cNMP_binding"/>
    <property type="match status" value="1"/>
</dbReference>
<dbReference type="AlphaFoldDB" id="E6QI64"/>
<dbReference type="SMART" id="SM00100">
    <property type="entry name" value="cNMP"/>
    <property type="match status" value="1"/>
</dbReference>
<dbReference type="EMBL" id="CABQ01000042">
    <property type="protein sequence ID" value="CBI06929.1"/>
    <property type="molecule type" value="Genomic_DNA"/>
</dbReference>
<dbReference type="InterPro" id="IPR050397">
    <property type="entry name" value="Env_Response_Regulators"/>
</dbReference>
<reference evidence="2" key="1">
    <citation type="submission" date="2009-10" db="EMBL/GenBank/DDBJ databases">
        <title>Diversity of trophic interactions inside an arsenic-rich microbial ecosystem.</title>
        <authorList>
            <person name="Bertin P.N."/>
            <person name="Heinrich-Salmeron A."/>
            <person name="Pelletier E."/>
            <person name="Goulhen-Chollet F."/>
            <person name="Arsene-Ploetze F."/>
            <person name="Gallien S."/>
            <person name="Calteau A."/>
            <person name="Vallenet D."/>
            <person name="Casiot C."/>
            <person name="Chane-Woon-Ming B."/>
            <person name="Giloteaux L."/>
            <person name="Barakat M."/>
            <person name="Bonnefoy V."/>
            <person name="Bruneel O."/>
            <person name="Chandler M."/>
            <person name="Cleiss J."/>
            <person name="Duran R."/>
            <person name="Elbaz-Poulichet F."/>
            <person name="Fonknechten N."/>
            <person name="Lauga B."/>
            <person name="Mornico D."/>
            <person name="Ortet P."/>
            <person name="Schaeffer C."/>
            <person name="Siguier P."/>
            <person name="Alexander Thil Smith A."/>
            <person name="Van Dorsselaer A."/>
            <person name="Weissenbach J."/>
            <person name="Medigue C."/>
            <person name="Le Paslier D."/>
        </authorList>
    </citation>
    <scope>NUCLEOTIDE SEQUENCE</scope>
</reference>
<feature type="domain" description="Cyclic nucleotide-binding" evidence="1">
    <location>
        <begin position="13"/>
        <end position="109"/>
    </location>
</feature>
<proteinExistence type="predicted"/>
<dbReference type="Gene3D" id="2.60.120.10">
    <property type="entry name" value="Jelly Rolls"/>
    <property type="match status" value="1"/>
</dbReference>